<evidence type="ECO:0000256" key="4">
    <source>
        <dbReference type="ARBA" id="ARBA00023163"/>
    </source>
</evidence>
<dbReference type="InterPro" id="IPR000792">
    <property type="entry name" value="Tscrpt_reg_LuxR_C"/>
</dbReference>
<evidence type="ECO:0000256" key="5">
    <source>
        <dbReference type="PROSITE-ProRule" id="PRU00169"/>
    </source>
</evidence>
<dbReference type="EMBL" id="CAJVCE010000049">
    <property type="protein sequence ID" value="CAG7658829.1"/>
    <property type="molecule type" value="Genomic_DNA"/>
</dbReference>
<dbReference type="CDD" id="cd17535">
    <property type="entry name" value="REC_NarL-like"/>
    <property type="match status" value="1"/>
</dbReference>
<proteinExistence type="predicted"/>
<dbReference type="Proteomes" id="UP000730618">
    <property type="component" value="Unassembled WGS sequence"/>
</dbReference>
<keyword evidence="9" id="KW-1185">Reference proteome</keyword>
<evidence type="ECO:0000259" key="6">
    <source>
        <dbReference type="PROSITE" id="PS50043"/>
    </source>
</evidence>
<dbReference type="Pfam" id="PF00196">
    <property type="entry name" value="GerE"/>
    <property type="match status" value="1"/>
</dbReference>
<gene>
    <name evidence="8" type="primary">degU_7</name>
    <name evidence="8" type="ORF">PAECIP111802_07180</name>
</gene>
<reference evidence="8 9" key="1">
    <citation type="submission" date="2021-06" db="EMBL/GenBank/DDBJ databases">
        <authorList>
            <person name="Criscuolo A."/>
        </authorList>
    </citation>
    <scope>NUCLEOTIDE SEQUENCE [LARGE SCALE GENOMIC DNA]</scope>
    <source>
        <strain evidence="9">CIP 111802</strain>
    </source>
</reference>
<dbReference type="Pfam" id="PF00072">
    <property type="entry name" value="Response_reg"/>
    <property type="match status" value="1"/>
</dbReference>
<dbReference type="RefSeq" id="WP_218103301.1">
    <property type="nucleotide sequence ID" value="NZ_CAJVCE010000049.1"/>
</dbReference>
<dbReference type="PROSITE" id="PS50110">
    <property type="entry name" value="RESPONSE_REGULATORY"/>
    <property type="match status" value="1"/>
</dbReference>
<dbReference type="InterPro" id="IPR058245">
    <property type="entry name" value="NreC/VraR/RcsB-like_REC"/>
</dbReference>
<dbReference type="PANTHER" id="PTHR43214:SF24">
    <property type="entry name" value="TRANSCRIPTIONAL REGULATORY PROTEIN NARL-RELATED"/>
    <property type="match status" value="1"/>
</dbReference>
<dbReference type="SMART" id="SM00421">
    <property type="entry name" value="HTH_LUXR"/>
    <property type="match status" value="1"/>
</dbReference>
<keyword evidence="2" id="KW-0805">Transcription regulation</keyword>
<feature type="domain" description="HTH luxR-type" evidence="6">
    <location>
        <begin position="157"/>
        <end position="222"/>
    </location>
</feature>
<keyword evidence="4" id="KW-0804">Transcription</keyword>
<evidence type="ECO:0000256" key="2">
    <source>
        <dbReference type="ARBA" id="ARBA00023015"/>
    </source>
</evidence>
<dbReference type="PANTHER" id="PTHR43214">
    <property type="entry name" value="TWO-COMPONENT RESPONSE REGULATOR"/>
    <property type="match status" value="1"/>
</dbReference>
<keyword evidence="3" id="KW-0238">DNA-binding</keyword>
<feature type="modified residue" description="4-aspartylphosphate" evidence="5">
    <location>
        <position position="59"/>
    </location>
</feature>
<dbReference type="PROSITE" id="PS50043">
    <property type="entry name" value="HTH_LUXR_2"/>
    <property type="match status" value="1"/>
</dbReference>
<name>A0ABN7U1M0_9BACL</name>
<sequence>MQTGKVIRIVLVDDQPFIRKGLRYILDIQKDMQVVGEASTGEEAVDIALRNVPDIVLMDIHMPGGTGIMATTSIVEALPDTKVVLLTTFDVEQYVFDGIRAGASGYLLKDTETDELLSGIRAIHRGATLFNSSTAKRALDQILTSGMQEPDSDSPGKERLLGALTERETEVLQLLAYGKRNHEISAILCISEGTTKTHIHHIMQKLGAQDRTQAVVTAIRMKLVK</sequence>
<evidence type="ECO:0000256" key="3">
    <source>
        <dbReference type="ARBA" id="ARBA00023125"/>
    </source>
</evidence>
<keyword evidence="1 5" id="KW-0597">Phosphoprotein</keyword>
<evidence type="ECO:0000256" key="1">
    <source>
        <dbReference type="ARBA" id="ARBA00022553"/>
    </source>
</evidence>
<comment type="caution">
    <text evidence="8">The sequence shown here is derived from an EMBL/GenBank/DDBJ whole genome shotgun (WGS) entry which is preliminary data.</text>
</comment>
<dbReference type="InterPro" id="IPR039420">
    <property type="entry name" value="WalR-like"/>
</dbReference>
<evidence type="ECO:0000313" key="9">
    <source>
        <dbReference type="Proteomes" id="UP000730618"/>
    </source>
</evidence>
<feature type="domain" description="Response regulatory" evidence="7">
    <location>
        <begin position="8"/>
        <end position="124"/>
    </location>
</feature>
<dbReference type="InterPro" id="IPR001789">
    <property type="entry name" value="Sig_transdc_resp-reg_receiver"/>
</dbReference>
<dbReference type="SMART" id="SM00448">
    <property type="entry name" value="REC"/>
    <property type="match status" value="1"/>
</dbReference>
<evidence type="ECO:0000313" key="8">
    <source>
        <dbReference type="EMBL" id="CAG7658829.1"/>
    </source>
</evidence>
<protein>
    <submittedName>
        <fullName evidence="8">Transcriptional regulatory protein DegU</fullName>
    </submittedName>
</protein>
<dbReference type="CDD" id="cd06170">
    <property type="entry name" value="LuxR_C_like"/>
    <property type="match status" value="1"/>
</dbReference>
<evidence type="ECO:0000259" key="7">
    <source>
        <dbReference type="PROSITE" id="PS50110"/>
    </source>
</evidence>
<organism evidence="8 9">
    <name type="scientific">Paenibacillus allorhizosphaerae</name>
    <dbReference type="NCBI Taxonomy" id="2849866"/>
    <lineage>
        <taxon>Bacteria</taxon>
        <taxon>Bacillati</taxon>
        <taxon>Bacillota</taxon>
        <taxon>Bacilli</taxon>
        <taxon>Bacillales</taxon>
        <taxon>Paenibacillaceae</taxon>
        <taxon>Paenibacillus</taxon>
    </lineage>
</organism>
<accession>A0ABN7U1M0</accession>